<dbReference type="InterPro" id="IPR007627">
    <property type="entry name" value="RNA_pol_sigma70_r2"/>
</dbReference>
<evidence type="ECO:0000313" key="9">
    <source>
        <dbReference type="Proteomes" id="UP000480410"/>
    </source>
</evidence>
<keyword evidence="3" id="KW-0731">Sigma factor</keyword>
<evidence type="ECO:0000256" key="3">
    <source>
        <dbReference type="ARBA" id="ARBA00023082"/>
    </source>
</evidence>
<dbReference type="Proteomes" id="UP000480410">
    <property type="component" value="Unassembled WGS sequence"/>
</dbReference>
<dbReference type="Proteomes" id="UP000482634">
    <property type="component" value="Unassembled WGS sequence"/>
</dbReference>
<dbReference type="NCBIfam" id="TIGR02937">
    <property type="entry name" value="sigma70-ECF"/>
    <property type="match status" value="1"/>
</dbReference>
<dbReference type="Gene3D" id="1.10.1740.10">
    <property type="match status" value="1"/>
</dbReference>
<dbReference type="GO" id="GO:0003677">
    <property type="term" value="F:DNA binding"/>
    <property type="evidence" value="ECO:0007669"/>
    <property type="project" value="InterPro"/>
</dbReference>
<dbReference type="InterPro" id="IPR013324">
    <property type="entry name" value="RNA_pol_sigma_r3/r4-like"/>
</dbReference>
<sequence length="171" mass="19590">MPSRNPIATLYSDHQPWLINWLRKRTGCSQVAADFAQDTFLRVLLAERREPLAATLNEPRHFLVTIAKRVMIDSFRRQSVERAYLEVLAAQPESFEISAEEQLCVLQTLMELDRMLDGLGVKAKTAFLMSQVQGLTYPQIAERLQVSASSVTKYMARATERCLLYLLDNPW</sequence>
<evidence type="ECO:0000313" key="10">
    <source>
        <dbReference type="Proteomes" id="UP000482634"/>
    </source>
</evidence>
<dbReference type="InterPro" id="IPR039425">
    <property type="entry name" value="RNA_pol_sigma-70-like"/>
</dbReference>
<keyword evidence="4" id="KW-0804">Transcription</keyword>
<evidence type="ECO:0000259" key="5">
    <source>
        <dbReference type="Pfam" id="PF04542"/>
    </source>
</evidence>
<evidence type="ECO:0000256" key="2">
    <source>
        <dbReference type="ARBA" id="ARBA00023015"/>
    </source>
</evidence>
<dbReference type="Gene3D" id="1.10.10.10">
    <property type="entry name" value="Winged helix-like DNA-binding domain superfamily/Winged helix DNA-binding domain"/>
    <property type="match status" value="1"/>
</dbReference>
<evidence type="ECO:0000256" key="4">
    <source>
        <dbReference type="ARBA" id="ARBA00023163"/>
    </source>
</evidence>
<reference evidence="9 10" key="1">
    <citation type="submission" date="2020-02" db="EMBL/GenBank/DDBJ databases">
        <title>Broccoli isolated Pseudomonas sp.</title>
        <authorList>
            <person name="Fujikawa T."/>
            <person name="Sawada H."/>
        </authorList>
    </citation>
    <scope>NUCLEOTIDE SEQUENCE [LARGE SCALE GENOMIC DNA]</scope>
    <source>
        <strain evidence="8 10">MAFF212427</strain>
        <strain evidence="7 9">MAFF212428</strain>
    </source>
</reference>
<gene>
    <name evidence="7" type="ORF">G3435_00850</name>
    <name evidence="8" type="ORF">G3436_00565</name>
</gene>
<dbReference type="PANTHER" id="PTHR43133:SF63">
    <property type="entry name" value="RNA POLYMERASE SIGMA FACTOR FECI-RELATED"/>
    <property type="match status" value="1"/>
</dbReference>
<dbReference type="NCBIfam" id="NF007232">
    <property type="entry name" value="PRK09651.1"/>
    <property type="match status" value="1"/>
</dbReference>
<accession>A0A6M0CNN0</accession>
<evidence type="ECO:0000259" key="6">
    <source>
        <dbReference type="Pfam" id="PF08281"/>
    </source>
</evidence>
<feature type="domain" description="RNA polymerase sigma-70 region 2" evidence="5">
    <location>
        <begin position="10"/>
        <end position="79"/>
    </location>
</feature>
<evidence type="ECO:0000256" key="1">
    <source>
        <dbReference type="ARBA" id="ARBA00010641"/>
    </source>
</evidence>
<dbReference type="InterPro" id="IPR013249">
    <property type="entry name" value="RNA_pol_sigma70_r4_t2"/>
</dbReference>
<name>A0A6B3NLH5_9PSED</name>
<evidence type="ECO:0000313" key="7">
    <source>
        <dbReference type="EMBL" id="NER58912.1"/>
    </source>
</evidence>
<dbReference type="RefSeq" id="WP_163940300.1">
    <property type="nucleotide sequence ID" value="NZ_JAAHBU010000004.1"/>
</dbReference>
<dbReference type="Pfam" id="PF08281">
    <property type="entry name" value="Sigma70_r4_2"/>
    <property type="match status" value="1"/>
</dbReference>
<dbReference type="SUPFAM" id="SSF88659">
    <property type="entry name" value="Sigma3 and sigma4 domains of RNA polymerase sigma factors"/>
    <property type="match status" value="1"/>
</dbReference>
<dbReference type="Pfam" id="PF04542">
    <property type="entry name" value="Sigma70_r2"/>
    <property type="match status" value="1"/>
</dbReference>
<proteinExistence type="inferred from homology"/>
<dbReference type="InterPro" id="IPR014284">
    <property type="entry name" value="RNA_pol_sigma-70_dom"/>
</dbReference>
<comment type="similarity">
    <text evidence="1">Belongs to the sigma-70 factor family. ECF subfamily.</text>
</comment>
<organism evidence="8 10">
    <name type="scientific">Pseudomonas brassicae</name>
    <dbReference type="NCBI Taxonomy" id="2708063"/>
    <lineage>
        <taxon>Bacteria</taxon>
        <taxon>Pseudomonadati</taxon>
        <taxon>Pseudomonadota</taxon>
        <taxon>Gammaproteobacteria</taxon>
        <taxon>Pseudomonadales</taxon>
        <taxon>Pseudomonadaceae</taxon>
        <taxon>Pseudomonas</taxon>
    </lineage>
</organism>
<protein>
    <submittedName>
        <fullName evidence="8">Sigma-70 family RNA polymerase sigma factor</fullName>
    </submittedName>
</protein>
<dbReference type="SUPFAM" id="SSF88946">
    <property type="entry name" value="Sigma2 domain of RNA polymerase sigma factors"/>
    <property type="match status" value="1"/>
</dbReference>
<dbReference type="EMBL" id="JAAHBV010000013">
    <property type="protein sequence ID" value="NER58912.1"/>
    <property type="molecule type" value="Genomic_DNA"/>
</dbReference>
<dbReference type="EMBL" id="JAAHBU010000004">
    <property type="protein sequence ID" value="NER62676.1"/>
    <property type="molecule type" value="Genomic_DNA"/>
</dbReference>
<dbReference type="NCBIfam" id="NF009180">
    <property type="entry name" value="PRK12528.1"/>
    <property type="match status" value="1"/>
</dbReference>
<accession>A0A6B3NLH5</accession>
<evidence type="ECO:0000313" key="8">
    <source>
        <dbReference type="EMBL" id="NER62676.1"/>
    </source>
</evidence>
<dbReference type="GO" id="GO:0016987">
    <property type="term" value="F:sigma factor activity"/>
    <property type="evidence" value="ECO:0007669"/>
    <property type="project" value="UniProtKB-KW"/>
</dbReference>
<comment type="caution">
    <text evidence="8">The sequence shown here is derived from an EMBL/GenBank/DDBJ whole genome shotgun (WGS) entry which is preliminary data.</text>
</comment>
<dbReference type="GO" id="GO:0006352">
    <property type="term" value="P:DNA-templated transcription initiation"/>
    <property type="evidence" value="ECO:0007669"/>
    <property type="project" value="InterPro"/>
</dbReference>
<dbReference type="InterPro" id="IPR013325">
    <property type="entry name" value="RNA_pol_sigma_r2"/>
</dbReference>
<dbReference type="AlphaFoldDB" id="A0A6B3NLH5"/>
<keyword evidence="2" id="KW-0805">Transcription regulation</keyword>
<keyword evidence="10" id="KW-1185">Reference proteome</keyword>
<feature type="domain" description="RNA polymerase sigma factor 70 region 4 type 2" evidence="6">
    <location>
        <begin position="110"/>
        <end position="162"/>
    </location>
</feature>
<dbReference type="PANTHER" id="PTHR43133">
    <property type="entry name" value="RNA POLYMERASE ECF-TYPE SIGMA FACTO"/>
    <property type="match status" value="1"/>
</dbReference>
<dbReference type="InterPro" id="IPR036388">
    <property type="entry name" value="WH-like_DNA-bd_sf"/>
</dbReference>